<dbReference type="Gramene" id="AUR62033584-RA">
    <property type="protein sequence ID" value="AUR62033584-RA:cds"/>
    <property type="gene ID" value="AUR62033584"/>
</dbReference>
<evidence type="ECO:0000313" key="5">
    <source>
        <dbReference type="EnsemblPlants" id="AUR62033584-RA:cds"/>
    </source>
</evidence>
<evidence type="ECO:0000256" key="2">
    <source>
        <dbReference type="PROSITE-ProRule" id="PRU00042"/>
    </source>
</evidence>
<sequence length="252" mass="27337">MEFWGAEIKSGGSLKVNPGRGKMLHLSQVCIGEIKKDKGNDYIRLYVHKNGQKFIAGMLSLERIPQVTLDLIFEDEFELSHDLKQGKDDLEELVPIDALNNGKPEANDLKPSGSKPNAGLKPEKAEGTSKEMASSDAESDEEDDSDEEEDSDEETPKKPEPAKKRPGESTSKTPVPEKKAKFSTPQQKTEGKKVSGHVATPHPAKQTGKTPAVADKSNKQTPSKSFVCPSCSKSFGSEQAVQSHSKAKHGGN</sequence>
<keyword evidence="6" id="KW-1185">Reference proteome</keyword>
<evidence type="ECO:0000256" key="1">
    <source>
        <dbReference type="ARBA" id="ARBA00006673"/>
    </source>
</evidence>
<comment type="similarity">
    <text evidence="1">Belongs to the histone deacetylase HD2 family.</text>
</comment>
<dbReference type="Proteomes" id="UP000596660">
    <property type="component" value="Unplaced"/>
</dbReference>
<feature type="compositionally biased region" description="Acidic residues" evidence="3">
    <location>
        <begin position="137"/>
        <end position="153"/>
    </location>
</feature>
<feature type="compositionally biased region" description="Basic and acidic residues" evidence="3">
    <location>
        <begin position="154"/>
        <end position="167"/>
    </location>
</feature>
<name>A0A803MQN3_CHEQI</name>
<dbReference type="OMA" id="ANKNQGG"/>
<dbReference type="InterPro" id="IPR041232">
    <property type="entry name" value="NPL"/>
</dbReference>
<keyword evidence="2" id="KW-0862">Zinc</keyword>
<protein>
    <recommendedName>
        <fullName evidence="4">C2H2-type domain-containing protein</fullName>
    </recommendedName>
</protein>
<reference evidence="5" key="2">
    <citation type="submission" date="2021-03" db="UniProtKB">
        <authorList>
            <consortium name="EnsemblPlants"/>
        </authorList>
    </citation>
    <scope>IDENTIFICATION</scope>
</reference>
<dbReference type="PROSITE" id="PS50157">
    <property type="entry name" value="ZINC_FINGER_C2H2_2"/>
    <property type="match status" value="1"/>
</dbReference>
<dbReference type="EnsemblPlants" id="AUR62033584-RA">
    <property type="protein sequence ID" value="AUR62033584-RA:cds"/>
    <property type="gene ID" value="AUR62033584"/>
</dbReference>
<keyword evidence="2" id="KW-0479">Metal-binding</keyword>
<proteinExistence type="inferred from homology"/>
<dbReference type="InterPro" id="IPR013087">
    <property type="entry name" value="Znf_C2H2_type"/>
</dbReference>
<dbReference type="PROSITE" id="PS00028">
    <property type="entry name" value="ZINC_FINGER_C2H2_1"/>
    <property type="match status" value="1"/>
</dbReference>
<reference evidence="5" key="1">
    <citation type="journal article" date="2017" name="Nature">
        <title>The genome of Chenopodium quinoa.</title>
        <authorList>
            <person name="Jarvis D.E."/>
            <person name="Ho Y.S."/>
            <person name="Lightfoot D.J."/>
            <person name="Schmoeckel S.M."/>
            <person name="Li B."/>
            <person name="Borm T.J.A."/>
            <person name="Ohyanagi H."/>
            <person name="Mineta K."/>
            <person name="Michell C.T."/>
            <person name="Saber N."/>
            <person name="Kharbatia N.M."/>
            <person name="Rupper R.R."/>
            <person name="Sharp A.R."/>
            <person name="Dally N."/>
            <person name="Boughton B.A."/>
            <person name="Woo Y.H."/>
            <person name="Gao G."/>
            <person name="Schijlen E.G.W.M."/>
            <person name="Guo X."/>
            <person name="Momin A.A."/>
            <person name="Negrao S."/>
            <person name="Al-Babili S."/>
            <person name="Gehring C."/>
            <person name="Roessner U."/>
            <person name="Jung C."/>
            <person name="Murphy K."/>
            <person name="Arold S.T."/>
            <person name="Gojobori T."/>
            <person name="van der Linden C.G."/>
            <person name="van Loo E.N."/>
            <person name="Jellen E.N."/>
            <person name="Maughan P.J."/>
            <person name="Tester M."/>
        </authorList>
    </citation>
    <scope>NUCLEOTIDE SEQUENCE [LARGE SCALE GENOMIC DNA]</scope>
    <source>
        <strain evidence="5">cv. PI 614886</strain>
    </source>
</reference>
<evidence type="ECO:0000313" key="6">
    <source>
        <dbReference type="Proteomes" id="UP000596660"/>
    </source>
</evidence>
<dbReference type="Pfam" id="PF17800">
    <property type="entry name" value="NPL"/>
    <property type="match status" value="1"/>
</dbReference>
<organism evidence="5 6">
    <name type="scientific">Chenopodium quinoa</name>
    <name type="common">Quinoa</name>
    <dbReference type="NCBI Taxonomy" id="63459"/>
    <lineage>
        <taxon>Eukaryota</taxon>
        <taxon>Viridiplantae</taxon>
        <taxon>Streptophyta</taxon>
        <taxon>Embryophyta</taxon>
        <taxon>Tracheophyta</taxon>
        <taxon>Spermatophyta</taxon>
        <taxon>Magnoliopsida</taxon>
        <taxon>eudicotyledons</taxon>
        <taxon>Gunneridae</taxon>
        <taxon>Pentapetalae</taxon>
        <taxon>Caryophyllales</taxon>
        <taxon>Chenopodiaceae</taxon>
        <taxon>Chenopodioideae</taxon>
        <taxon>Atripliceae</taxon>
        <taxon>Chenopodium</taxon>
    </lineage>
</organism>
<dbReference type="Gene3D" id="2.60.120.340">
    <property type="entry name" value="Nucleoplasmin core domain"/>
    <property type="match status" value="1"/>
</dbReference>
<dbReference type="GO" id="GO:0008270">
    <property type="term" value="F:zinc ion binding"/>
    <property type="evidence" value="ECO:0007669"/>
    <property type="project" value="UniProtKB-KW"/>
</dbReference>
<keyword evidence="2" id="KW-0863">Zinc-finger</keyword>
<feature type="domain" description="C2H2-type" evidence="4">
    <location>
        <begin position="226"/>
        <end position="252"/>
    </location>
</feature>
<feature type="region of interest" description="Disordered" evidence="3">
    <location>
        <begin position="99"/>
        <end position="252"/>
    </location>
</feature>
<accession>A0A803MQN3</accession>
<evidence type="ECO:0000256" key="3">
    <source>
        <dbReference type="SAM" id="MobiDB-lite"/>
    </source>
</evidence>
<dbReference type="AlphaFoldDB" id="A0A803MQN3"/>
<evidence type="ECO:0000259" key="4">
    <source>
        <dbReference type="PROSITE" id="PS50157"/>
    </source>
</evidence>
<feature type="compositionally biased region" description="Polar residues" evidence="3">
    <location>
        <begin position="231"/>
        <end position="244"/>
    </location>
</feature>